<keyword evidence="1" id="KW-0378">Hydrolase</keyword>
<dbReference type="Pfam" id="PF00176">
    <property type="entry name" value="SNF2-rel_dom"/>
    <property type="match status" value="1"/>
</dbReference>
<dbReference type="InterPro" id="IPR027417">
    <property type="entry name" value="P-loop_NTPase"/>
</dbReference>
<name>A0AA41YBH3_9BACT</name>
<dbReference type="SMART" id="SM00487">
    <property type="entry name" value="DEXDc"/>
    <property type="match status" value="1"/>
</dbReference>
<feature type="domain" description="Helicase C-terminal" evidence="3">
    <location>
        <begin position="766"/>
        <end position="937"/>
    </location>
</feature>
<evidence type="ECO:0000259" key="2">
    <source>
        <dbReference type="PROSITE" id="PS51192"/>
    </source>
</evidence>
<dbReference type="InterPro" id="IPR007560">
    <property type="entry name" value="Restrct_endonuc_IV_Mrr"/>
</dbReference>
<dbReference type="GO" id="GO:0004519">
    <property type="term" value="F:endonuclease activity"/>
    <property type="evidence" value="ECO:0007669"/>
    <property type="project" value="InterPro"/>
</dbReference>
<protein>
    <submittedName>
        <fullName evidence="4">SNF2-related protein</fullName>
    </submittedName>
</protein>
<gene>
    <name evidence="4" type="ORF">N2K84_09590</name>
</gene>
<dbReference type="SUPFAM" id="SSF52540">
    <property type="entry name" value="P-loop containing nucleoside triphosphate hydrolases"/>
    <property type="match status" value="2"/>
</dbReference>
<dbReference type="GO" id="GO:0005524">
    <property type="term" value="F:ATP binding"/>
    <property type="evidence" value="ECO:0007669"/>
    <property type="project" value="InterPro"/>
</dbReference>
<dbReference type="InterPro" id="IPR011856">
    <property type="entry name" value="tRNA_endonuc-like_dom_sf"/>
</dbReference>
<dbReference type="PANTHER" id="PTHR10799">
    <property type="entry name" value="SNF2/RAD54 HELICASE FAMILY"/>
    <property type="match status" value="1"/>
</dbReference>
<dbReference type="InterPro" id="IPR001650">
    <property type="entry name" value="Helicase_C-like"/>
</dbReference>
<dbReference type="SUPFAM" id="SSF52980">
    <property type="entry name" value="Restriction endonuclease-like"/>
    <property type="match status" value="1"/>
</dbReference>
<sequence>MFKTNYSDKNISIKVVGIDGDEVIYEDWLNHIDNPTNFNIINDLIVNGTASIEDNKTVVILYEDLNQLDEFEYSTLQLPEPYPFDIFIDIIGSGLKDLNLKLKYSFQDFAHGNGSGNVLFNQEQRIGGYLKNKSEYLLNSNQFKLIEEIESIDSKEFANSNDVLKSISKIQELAANANAVLSKILVDTEIVAPEKIKIEVEEVAKDKFRLKPIIDKIDNEKFQKTFEIFPRIKPEYNFKEENRKVRVIIDENTNESGNSVATELSKLKKKNSFNSDEINEIYNSPTKFWDTDLIDLDEFGKRVLELGIYKPKFYPFISPYKSQWIPGIVIENKKEGTRLISIKNDEELNELKSLFNDSKANGKETLEFKGDKLDIAFIPPIIKNAEKQLKSPKKPVTDEIKEQSKSESQTKVLIIKENTDQDEYSEATQPISDVKYNFESIKNLSEEIKLKDHQKNGIAWLQTLSSPPYSLPGVLLADDMGLGKTLQVLYFIEWFVQKGNNEPVLVVAPVSLLENWQNEYQKFFPNPNLKVITLWGADVKNYIISSNKEKTIRNLNDKAIFLTTYETLRKQQIPLGIINWGIIILDEAQKIKTPGTFVTNAAKGLKAKFKIAMTGTPVENTLMDLWCIVDFCSPGLLENAKSFSNQFQKPLKKGDTDFGQLSENLRGKIGDTLMRRMKTDVAKDLPTIDYLKFREEMPPEQYGIYQNELINIEQLKEDSDNANPVLQGIFNLRSISDHPYLKHYQLENFTSNELINSSAKLKKVISILSEINKLEEKVILFTENKSMQRVLRRIVIENFSITPSIINGETPTSISKTNNSKLSRQQEIDKYQKKDGFNVIIMSPVAAGFGLNITEANHVIHYTRHWNPAKEQQATDRAYRIGQQKPVKVYYPLAVAPNNEIKTFDIVLDELLGRKSHLASSTLFPTEQIEISKEDFINAMCVDGSEKKSVILKSIESLDKLQPLVFEAAISLLLEKKFEGNTWLTPKSNDKGADIIHFNENRNFLIQVKQSTSKLGINSGQEINYALPEYRNKYQRDFIPQVITNSFFNQTAIDLAKQNSIELIDRKIIENWIQEYPLNIDEIDNKLNDRISNF</sequence>
<dbReference type="InterPro" id="IPR000330">
    <property type="entry name" value="SNF2_N"/>
</dbReference>
<organism evidence="4 5">
    <name type="scientific">Gaoshiqia sediminis</name>
    <dbReference type="NCBI Taxonomy" id="2986998"/>
    <lineage>
        <taxon>Bacteria</taxon>
        <taxon>Pseudomonadati</taxon>
        <taxon>Bacteroidota</taxon>
        <taxon>Bacteroidia</taxon>
        <taxon>Marinilabiliales</taxon>
        <taxon>Prolixibacteraceae</taxon>
        <taxon>Gaoshiqia</taxon>
    </lineage>
</organism>
<dbReference type="GO" id="GO:0016787">
    <property type="term" value="F:hydrolase activity"/>
    <property type="evidence" value="ECO:0007669"/>
    <property type="project" value="UniProtKB-KW"/>
</dbReference>
<dbReference type="Pfam" id="PF00271">
    <property type="entry name" value="Helicase_C"/>
    <property type="match status" value="1"/>
</dbReference>
<dbReference type="GO" id="GO:0009307">
    <property type="term" value="P:DNA restriction-modification system"/>
    <property type="evidence" value="ECO:0007669"/>
    <property type="project" value="InterPro"/>
</dbReference>
<dbReference type="GO" id="GO:0003677">
    <property type="term" value="F:DNA binding"/>
    <property type="evidence" value="ECO:0007669"/>
    <property type="project" value="InterPro"/>
</dbReference>
<evidence type="ECO:0000313" key="4">
    <source>
        <dbReference type="EMBL" id="MCW0482980.1"/>
    </source>
</evidence>
<dbReference type="SMART" id="SM00490">
    <property type="entry name" value="HELICc"/>
    <property type="match status" value="1"/>
</dbReference>
<keyword evidence="5" id="KW-1185">Reference proteome</keyword>
<dbReference type="InterPro" id="IPR011335">
    <property type="entry name" value="Restrct_endonuc-II-like"/>
</dbReference>
<dbReference type="Gene3D" id="3.40.50.300">
    <property type="entry name" value="P-loop containing nucleotide triphosphate hydrolases"/>
    <property type="match status" value="1"/>
</dbReference>
<dbReference type="PROSITE" id="PS51194">
    <property type="entry name" value="HELICASE_CTER"/>
    <property type="match status" value="1"/>
</dbReference>
<dbReference type="Gene3D" id="3.40.50.10810">
    <property type="entry name" value="Tandem AAA-ATPase domain"/>
    <property type="match status" value="1"/>
</dbReference>
<evidence type="ECO:0000259" key="3">
    <source>
        <dbReference type="PROSITE" id="PS51194"/>
    </source>
</evidence>
<dbReference type="PROSITE" id="PS51192">
    <property type="entry name" value="HELICASE_ATP_BIND_1"/>
    <property type="match status" value="1"/>
</dbReference>
<dbReference type="Pfam" id="PF04471">
    <property type="entry name" value="Mrr_cat"/>
    <property type="match status" value="1"/>
</dbReference>
<dbReference type="AlphaFoldDB" id="A0AA41YBH3"/>
<dbReference type="Gene3D" id="3.40.1350.10">
    <property type="match status" value="1"/>
</dbReference>
<dbReference type="InterPro" id="IPR049730">
    <property type="entry name" value="SNF2/RAD54-like_C"/>
</dbReference>
<dbReference type="RefSeq" id="WP_282591582.1">
    <property type="nucleotide sequence ID" value="NZ_JAPAAF010000010.1"/>
</dbReference>
<dbReference type="Proteomes" id="UP001163821">
    <property type="component" value="Unassembled WGS sequence"/>
</dbReference>
<proteinExistence type="predicted"/>
<accession>A0AA41YBH3</accession>
<evidence type="ECO:0000256" key="1">
    <source>
        <dbReference type="ARBA" id="ARBA00022801"/>
    </source>
</evidence>
<dbReference type="EMBL" id="JAPAAF010000010">
    <property type="protein sequence ID" value="MCW0482980.1"/>
    <property type="molecule type" value="Genomic_DNA"/>
</dbReference>
<evidence type="ECO:0000313" key="5">
    <source>
        <dbReference type="Proteomes" id="UP001163821"/>
    </source>
</evidence>
<dbReference type="CDD" id="cd18793">
    <property type="entry name" value="SF2_C_SNF"/>
    <property type="match status" value="1"/>
</dbReference>
<feature type="domain" description="Helicase ATP-binding" evidence="2">
    <location>
        <begin position="465"/>
        <end position="635"/>
    </location>
</feature>
<dbReference type="InterPro" id="IPR038718">
    <property type="entry name" value="SNF2-like_sf"/>
</dbReference>
<comment type="caution">
    <text evidence="4">The sequence shown here is derived from an EMBL/GenBank/DDBJ whole genome shotgun (WGS) entry which is preliminary data.</text>
</comment>
<dbReference type="InterPro" id="IPR014001">
    <property type="entry name" value="Helicase_ATP-bd"/>
</dbReference>
<reference evidence="4" key="1">
    <citation type="submission" date="2022-10" db="EMBL/GenBank/DDBJ databases">
        <title>Gaoshiqiia sediminis gen. nov., sp. nov., isolated from coastal sediment.</title>
        <authorList>
            <person name="Yu W.X."/>
            <person name="Mu D.S."/>
            <person name="Du J.Z."/>
            <person name="Liang Y.Q."/>
        </authorList>
    </citation>
    <scope>NUCLEOTIDE SEQUENCE</scope>
    <source>
        <strain evidence="4">A06</strain>
    </source>
</reference>